<sequence length="269" mass="30770">MENKFLDTLSANIDVYKRQIVNHDVYKHIRDINCIRLFMESHVFAVWDFMSLLKALQRNLTCVTVPWMVTGDANTRYLINEIVTGEESDIDMHGKRASHFELYLDAMQQSNADTTPVLQFLDILKTTGDLETAFSRSNAPAGARDFVRNTFATINTNKPHIQAAVFTFGREDLIPDMFLSIVNDISNDYNTHGISVFRYYLERHIEVDGGHHSHLAVEMTSSLCGNDPQKWQEAEEAVIKSLQSRIQLWNDVAEQIKQLQPASFNSINQ</sequence>
<keyword evidence="2" id="KW-1185">Reference proteome</keyword>
<dbReference type="AlphaFoldDB" id="A0A365XUM5"/>
<gene>
    <name evidence="1" type="ORF">DF182_26625</name>
</gene>
<evidence type="ECO:0000313" key="1">
    <source>
        <dbReference type="EMBL" id="RBL90049.1"/>
    </source>
</evidence>
<comment type="caution">
    <text evidence="1">The sequence shown here is derived from an EMBL/GenBank/DDBJ whole genome shotgun (WGS) entry which is preliminary data.</text>
</comment>
<dbReference type="SUPFAM" id="SSF48613">
    <property type="entry name" value="Heme oxygenase-like"/>
    <property type="match status" value="1"/>
</dbReference>
<dbReference type="InterPro" id="IPR024423">
    <property type="entry name" value="DUF3050"/>
</dbReference>
<organism evidence="1 2">
    <name type="scientific">Chitinophaga flava</name>
    <dbReference type="NCBI Taxonomy" id="2259036"/>
    <lineage>
        <taxon>Bacteria</taxon>
        <taxon>Pseudomonadati</taxon>
        <taxon>Bacteroidota</taxon>
        <taxon>Chitinophagia</taxon>
        <taxon>Chitinophagales</taxon>
        <taxon>Chitinophagaceae</taxon>
        <taxon>Chitinophaga</taxon>
    </lineage>
</organism>
<accession>A0A365XUM5</accession>
<dbReference type="Gene3D" id="1.20.910.10">
    <property type="entry name" value="Heme oxygenase-like"/>
    <property type="match status" value="1"/>
</dbReference>
<evidence type="ECO:0000313" key="2">
    <source>
        <dbReference type="Proteomes" id="UP000253410"/>
    </source>
</evidence>
<proteinExistence type="predicted"/>
<reference evidence="1 2" key="1">
    <citation type="submission" date="2018-05" db="EMBL/GenBank/DDBJ databases">
        <title>Chitinophaga sp. K3CV102501T nov., isolated from isolated from a monsoon evergreen broad-leaved forest soil.</title>
        <authorList>
            <person name="Lv Y."/>
        </authorList>
    </citation>
    <scope>NUCLEOTIDE SEQUENCE [LARGE SCALE GENOMIC DNA]</scope>
    <source>
        <strain evidence="1 2">GDMCC 1.1325</strain>
    </source>
</reference>
<protein>
    <submittedName>
        <fullName evidence="1">Heme oxygenase</fullName>
    </submittedName>
</protein>
<dbReference type="OrthoDB" id="9791270at2"/>
<dbReference type="Pfam" id="PF11251">
    <property type="entry name" value="DUF3050"/>
    <property type="match status" value="1"/>
</dbReference>
<dbReference type="Proteomes" id="UP000253410">
    <property type="component" value="Unassembled WGS sequence"/>
</dbReference>
<dbReference type="RefSeq" id="WP_113618799.1">
    <property type="nucleotide sequence ID" value="NZ_QFFJ01000002.1"/>
</dbReference>
<name>A0A365XUM5_9BACT</name>
<dbReference type="InterPro" id="IPR016084">
    <property type="entry name" value="Haem_Oase-like_multi-hlx"/>
</dbReference>
<dbReference type="EMBL" id="QFFJ01000002">
    <property type="protein sequence ID" value="RBL90049.1"/>
    <property type="molecule type" value="Genomic_DNA"/>
</dbReference>